<feature type="transmembrane region" description="Helical" evidence="1">
    <location>
        <begin position="380"/>
        <end position="397"/>
    </location>
</feature>
<feature type="transmembrane region" description="Helical" evidence="1">
    <location>
        <begin position="442"/>
        <end position="468"/>
    </location>
</feature>
<dbReference type="EMBL" id="VSLD01000007">
    <property type="protein sequence ID" value="TYC97436.1"/>
    <property type="molecule type" value="Genomic_DNA"/>
</dbReference>
<feature type="transmembrane region" description="Helical" evidence="1">
    <location>
        <begin position="279"/>
        <end position="295"/>
    </location>
</feature>
<name>A0A5D0XMZ5_9MICC</name>
<reference evidence="2 3" key="1">
    <citation type="submission" date="2019-08" db="EMBL/GenBank/DDBJ databases">
        <title>Genone of Arthrobacter echini P9.</title>
        <authorList>
            <person name="Bowman J.P."/>
        </authorList>
    </citation>
    <scope>NUCLEOTIDE SEQUENCE [LARGE SCALE GENOMIC DNA]</scope>
    <source>
        <strain evidence="2 3">P9</strain>
    </source>
</reference>
<feature type="transmembrane region" description="Helical" evidence="1">
    <location>
        <begin position="246"/>
        <end position="267"/>
    </location>
</feature>
<dbReference type="Proteomes" id="UP000323410">
    <property type="component" value="Unassembled WGS sequence"/>
</dbReference>
<dbReference type="OrthoDB" id="3169698at2"/>
<comment type="caution">
    <text evidence="2">The sequence shown here is derived from an EMBL/GenBank/DDBJ whole genome shotgun (WGS) entry which is preliminary data.</text>
</comment>
<feature type="transmembrane region" description="Helical" evidence="1">
    <location>
        <begin position="301"/>
        <end position="318"/>
    </location>
</feature>
<keyword evidence="1" id="KW-1133">Transmembrane helix</keyword>
<dbReference type="Pfam" id="PF20176">
    <property type="entry name" value="DUF6541"/>
    <property type="match status" value="1"/>
</dbReference>
<sequence>MSWLGLLPTLAAAIALLTLPGLALLAALNVRGFLSLGLAPILSVAVIGSAAVLLSLLSIPWSIVNFVLTLTVLLIIAALARRFVFHITWHPLLVAVEWRTALGAVVGVMMGGLASAYNLIRIFGNPNNIAQRYDNVYHLNAVRWVLEKGDASTLTLGRMLSPSAEIAVYPAAWHGFAALIVEVTGQPIPIAVNALNIAIASLVWPISVMLLARIVFGAQPVLLATAGLFSAGFAAFPMGLIDFGPLYPNLLSYAILPAALALAIAVFRVRSTENTDYRLIWVAFLAAIAALVLAQPNGFTALMALSLPIAIFSWLGWLKARFGARGRRGSVIPILAAILFCAAFVVVWRAMLLGYDTWLPFTRYASAIGQSLTSAPHDRSIPVVIAVCTAVGLVRLIKAGNGRVWLLGVYGVVVSLYVVSAAEPRGAFRQAIVGSWYQDPQRLASLLPLPTVLIAAFGATGLLTWLWLGVLRVSSTPSRGLRAVAGAVVAVVAVLGGLQSQHGQVDDMVIESRQNHTWEGNPTILSLDELALLERLDDEVPEDAVIAVNPWNGGSLAYAISGRAVTQYHMSSRALPPDLSVLSHRLDVATYDSRACSIAREENVEYVLDFGDYYLLDRLEAEDYPAFDDVADAPNLELVDREGDARLYEVTNCF</sequence>
<gene>
    <name evidence="2" type="ORF">FQ377_12330</name>
</gene>
<evidence type="ECO:0000313" key="2">
    <source>
        <dbReference type="EMBL" id="TYC97436.1"/>
    </source>
</evidence>
<feature type="transmembrane region" description="Helical" evidence="1">
    <location>
        <begin position="100"/>
        <end position="120"/>
    </location>
</feature>
<evidence type="ECO:0000256" key="1">
    <source>
        <dbReference type="SAM" id="Phobius"/>
    </source>
</evidence>
<feature type="transmembrane region" description="Helical" evidence="1">
    <location>
        <begin position="190"/>
        <end position="212"/>
    </location>
</feature>
<feature type="transmembrane region" description="Helical" evidence="1">
    <location>
        <begin position="330"/>
        <end position="351"/>
    </location>
</feature>
<dbReference type="RefSeq" id="WP_148601574.1">
    <property type="nucleotide sequence ID" value="NZ_VSLD01000007.1"/>
</dbReference>
<feature type="transmembrane region" description="Helical" evidence="1">
    <location>
        <begin position="63"/>
        <end position="80"/>
    </location>
</feature>
<feature type="transmembrane region" description="Helical" evidence="1">
    <location>
        <begin position="221"/>
        <end position="240"/>
    </location>
</feature>
<feature type="transmembrane region" description="Helical" evidence="1">
    <location>
        <begin position="480"/>
        <end position="498"/>
    </location>
</feature>
<dbReference type="InterPro" id="IPR046671">
    <property type="entry name" value="DUF6541"/>
</dbReference>
<keyword evidence="1" id="KW-0472">Membrane</keyword>
<keyword evidence="1" id="KW-0812">Transmembrane</keyword>
<organism evidence="2 3">
    <name type="scientific">Arthrobacter echini</name>
    <dbReference type="NCBI Taxonomy" id="1529066"/>
    <lineage>
        <taxon>Bacteria</taxon>
        <taxon>Bacillati</taxon>
        <taxon>Actinomycetota</taxon>
        <taxon>Actinomycetes</taxon>
        <taxon>Micrococcales</taxon>
        <taxon>Micrococcaceae</taxon>
        <taxon>Arthrobacter</taxon>
    </lineage>
</organism>
<keyword evidence="3" id="KW-1185">Reference proteome</keyword>
<dbReference type="AlphaFoldDB" id="A0A5D0XMZ5"/>
<accession>A0A5D0XMZ5</accession>
<feature type="transmembrane region" description="Helical" evidence="1">
    <location>
        <begin position="404"/>
        <end position="422"/>
    </location>
</feature>
<evidence type="ECO:0000313" key="3">
    <source>
        <dbReference type="Proteomes" id="UP000323410"/>
    </source>
</evidence>
<protein>
    <submittedName>
        <fullName evidence="2">Uncharacterized protein</fullName>
    </submittedName>
</protein>
<feature type="transmembrane region" description="Helical" evidence="1">
    <location>
        <begin position="33"/>
        <end position="56"/>
    </location>
</feature>
<proteinExistence type="predicted"/>